<keyword evidence="2 3" id="KW-0472">Membrane</keyword>
<dbReference type="Gene3D" id="3.30.450.330">
    <property type="match status" value="1"/>
</dbReference>
<dbReference type="Gene3D" id="3.40.710.10">
    <property type="entry name" value="DD-peptidase/beta-lactamase superfamily"/>
    <property type="match status" value="1"/>
</dbReference>
<dbReference type="GO" id="GO:0005886">
    <property type="term" value="C:plasma membrane"/>
    <property type="evidence" value="ECO:0007669"/>
    <property type="project" value="TreeGrafter"/>
</dbReference>
<feature type="domain" description="Penicillin-binding protein transpeptidase" evidence="4">
    <location>
        <begin position="245"/>
        <end position="552"/>
    </location>
</feature>
<dbReference type="GO" id="GO:0008658">
    <property type="term" value="F:penicillin binding"/>
    <property type="evidence" value="ECO:0007669"/>
    <property type="project" value="InterPro"/>
</dbReference>
<evidence type="ECO:0000256" key="2">
    <source>
        <dbReference type="ARBA" id="ARBA00023136"/>
    </source>
</evidence>
<dbReference type="AlphaFoldDB" id="A0A1G2PPZ3"/>
<dbReference type="InterPro" id="IPR001460">
    <property type="entry name" value="PCN-bd_Tpept"/>
</dbReference>
<name>A0A1G2PPZ3_9BACT</name>
<dbReference type="InterPro" id="IPR036138">
    <property type="entry name" value="PBP_dimer_sf"/>
</dbReference>
<evidence type="ECO:0000259" key="4">
    <source>
        <dbReference type="Pfam" id="PF00905"/>
    </source>
</evidence>
<dbReference type="InterPro" id="IPR050515">
    <property type="entry name" value="Beta-lactam/transpept"/>
</dbReference>
<organism evidence="6 7">
    <name type="scientific">Candidatus Terrybacteria bacterium RIFCSPLOWO2_01_FULL_40_23</name>
    <dbReference type="NCBI Taxonomy" id="1802366"/>
    <lineage>
        <taxon>Bacteria</taxon>
        <taxon>Candidatus Terryibacteriota</taxon>
    </lineage>
</organism>
<comment type="subcellular location">
    <subcellularLocation>
        <location evidence="1">Membrane</location>
    </subcellularLocation>
</comment>
<dbReference type="Pfam" id="PF00905">
    <property type="entry name" value="Transpeptidase"/>
    <property type="match status" value="1"/>
</dbReference>
<dbReference type="GO" id="GO:0071555">
    <property type="term" value="P:cell wall organization"/>
    <property type="evidence" value="ECO:0007669"/>
    <property type="project" value="TreeGrafter"/>
</dbReference>
<dbReference type="InterPro" id="IPR005311">
    <property type="entry name" value="PBP_dimer"/>
</dbReference>
<evidence type="ECO:0008006" key="8">
    <source>
        <dbReference type="Google" id="ProtNLM"/>
    </source>
</evidence>
<dbReference type="Proteomes" id="UP000176951">
    <property type="component" value="Unassembled WGS sequence"/>
</dbReference>
<gene>
    <name evidence="6" type="ORF">A3A97_03495</name>
</gene>
<evidence type="ECO:0000256" key="3">
    <source>
        <dbReference type="SAM" id="Phobius"/>
    </source>
</evidence>
<feature type="transmembrane region" description="Helical" evidence="3">
    <location>
        <begin position="6"/>
        <end position="26"/>
    </location>
</feature>
<dbReference type="SUPFAM" id="SSF56601">
    <property type="entry name" value="beta-lactamase/transpeptidase-like"/>
    <property type="match status" value="1"/>
</dbReference>
<feature type="domain" description="Penicillin-binding protein dimerisation" evidence="5">
    <location>
        <begin position="49"/>
        <end position="202"/>
    </location>
</feature>
<dbReference type="SUPFAM" id="SSF56519">
    <property type="entry name" value="Penicillin binding protein dimerisation domain"/>
    <property type="match status" value="1"/>
</dbReference>
<sequence>MQPVRASVVFIIFIGAAAIIISRLFFLQVFEHDFYAALARGQQQVFENIVPERGGIFLTDKNNETTPLAVNKDFPFVYAVPKDIEDGEKTAKQLSEIFGGDEKEILEKLSKKEDTYEVLAQRINEEQVQKIKDLNIKGIAIRNERLRYYPAGSLASHVSGFVGQDEEGVIGRYGLEGFYEKKLRGVVGKLVGEKDARGNILQSFGENKDAAQPGNDLLLTIDPNIQTIVEEKLRDATEKWSIDGGTIIVMDPLTGAIRALANFPNFDLNNYSKVEDANVFANPAVSHLFEPGSVFKPITIAAGLDTKTITPGTTYENTGSVKIGSYTITNVVQEAKGIRTMTEVLEESLNTGVIFVEEKTGQDVFKKYVESFGMNEKTGIDIFGEVSGNISNLSDKRAINYATASFGQGIAITPIEMTMGIAAIANQGELMTPYVVQTIRHADGTEERTQPESKRKVMSSRVANDLIAMMVSVVRNGTGKRAQIPGYTIAGKTGTAQVPNPESRGYSDKDIHTFAGFFPAFDPRVLIFIKLDDPKGVRYAEGSAVPLFREIAEYLITYYAIPPDAPQN</sequence>
<evidence type="ECO:0000313" key="7">
    <source>
        <dbReference type="Proteomes" id="UP000176951"/>
    </source>
</evidence>
<dbReference type="EMBL" id="MHSW01000038">
    <property type="protein sequence ID" value="OHA50388.1"/>
    <property type="molecule type" value="Genomic_DNA"/>
</dbReference>
<proteinExistence type="predicted"/>
<keyword evidence="3" id="KW-1133">Transmembrane helix</keyword>
<protein>
    <recommendedName>
        <fullName evidence="8">Penicillin-binding protein transpeptidase domain-containing protein</fullName>
    </recommendedName>
</protein>
<comment type="caution">
    <text evidence="6">The sequence shown here is derived from an EMBL/GenBank/DDBJ whole genome shotgun (WGS) entry which is preliminary data.</text>
</comment>
<accession>A0A1G2PPZ3</accession>
<dbReference type="InterPro" id="IPR012338">
    <property type="entry name" value="Beta-lactam/transpept-like"/>
</dbReference>
<dbReference type="PANTHER" id="PTHR30627:SF1">
    <property type="entry name" value="PEPTIDOGLYCAN D,D-TRANSPEPTIDASE FTSI"/>
    <property type="match status" value="1"/>
</dbReference>
<evidence type="ECO:0000256" key="1">
    <source>
        <dbReference type="ARBA" id="ARBA00004370"/>
    </source>
</evidence>
<keyword evidence="3" id="KW-0812">Transmembrane</keyword>
<evidence type="ECO:0000313" key="6">
    <source>
        <dbReference type="EMBL" id="OHA50388.1"/>
    </source>
</evidence>
<dbReference type="Gene3D" id="3.90.1310.10">
    <property type="entry name" value="Penicillin-binding protein 2a (Domain 2)"/>
    <property type="match status" value="1"/>
</dbReference>
<reference evidence="6 7" key="1">
    <citation type="journal article" date="2016" name="Nat. Commun.">
        <title>Thousands of microbial genomes shed light on interconnected biogeochemical processes in an aquifer system.</title>
        <authorList>
            <person name="Anantharaman K."/>
            <person name="Brown C.T."/>
            <person name="Hug L.A."/>
            <person name="Sharon I."/>
            <person name="Castelle C.J."/>
            <person name="Probst A.J."/>
            <person name="Thomas B.C."/>
            <person name="Singh A."/>
            <person name="Wilkins M.J."/>
            <person name="Karaoz U."/>
            <person name="Brodie E.L."/>
            <person name="Williams K.H."/>
            <person name="Hubbard S.S."/>
            <person name="Banfield J.F."/>
        </authorList>
    </citation>
    <scope>NUCLEOTIDE SEQUENCE [LARGE SCALE GENOMIC DNA]</scope>
</reference>
<dbReference type="Pfam" id="PF03717">
    <property type="entry name" value="PBP_dimer"/>
    <property type="match status" value="1"/>
</dbReference>
<dbReference type="PANTHER" id="PTHR30627">
    <property type="entry name" value="PEPTIDOGLYCAN D,D-TRANSPEPTIDASE"/>
    <property type="match status" value="1"/>
</dbReference>
<evidence type="ECO:0000259" key="5">
    <source>
        <dbReference type="Pfam" id="PF03717"/>
    </source>
</evidence>